<evidence type="ECO:0000313" key="2">
    <source>
        <dbReference type="Proteomes" id="UP000663845"/>
    </source>
</evidence>
<organism evidence="1 2">
    <name type="scientific">Adineta steineri</name>
    <dbReference type="NCBI Taxonomy" id="433720"/>
    <lineage>
        <taxon>Eukaryota</taxon>
        <taxon>Metazoa</taxon>
        <taxon>Spiralia</taxon>
        <taxon>Gnathifera</taxon>
        <taxon>Rotifera</taxon>
        <taxon>Eurotatoria</taxon>
        <taxon>Bdelloidea</taxon>
        <taxon>Adinetida</taxon>
        <taxon>Adinetidae</taxon>
        <taxon>Adineta</taxon>
    </lineage>
</organism>
<protein>
    <submittedName>
        <fullName evidence="1">Uncharacterized protein</fullName>
    </submittedName>
</protein>
<evidence type="ECO:0000313" key="1">
    <source>
        <dbReference type="EMBL" id="CAF1547796.1"/>
    </source>
</evidence>
<reference evidence="1" key="1">
    <citation type="submission" date="2021-02" db="EMBL/GenBank/DDBJ databases">
        <authorList>
            <person name="Nowell W R."/>
        </authorList>
    </citation>
    <scope>NUCLEOTIDE SEQUENCE</scope>
</reference>
<accession>A0A815WER1</accession>
<dbReference type="Proteomes" id="UP000663845">
    <property type="component" value="Unassembled WGS sequence"/>
</dbReference>
<name>A0A815WER1_9BILA</name>
<sequence length="53" mass="6226">MELLNENISNQNKQLIIDFIWNILQINPDDSLITPYNDQLLTYLTRVSSSMIE</sequence>
<feature type="non-terminal residue" evidence="1">
    <location>
        <position position="1"/>
    </location>
</feature>
<dbReference type="EMBL" id="CAJNOG010005071">
    <property type="protein sequence ID" value="CAF1547796.1"/>
    <property type="molecule type" value="Genomic_DNA"/>
</dbReference>
<dbReference type="AlphaFoldDB" id="A0A815WER1"/>
<proteinExistence type="predicted"/>
<gene>
    <name evidence="1" type="ORF">JYZ213_LOCUS46099</name>
</gene>
<comment type="caution">
    <text evidence="1">The sequence shown here is derived from an EMBL/GenBank/DDBJ whole genome shotgun (WGS) entry which is preliminary data.</text>
</comment>